<dbReference type="EMBL" id="JBHMCT010000023">
    <property type="protein sequence ID" value="MFB9558555.1"/>
    <property type="molecule type" value="Genomic_DNA"/>
</dbReference>
<evidence type="ECO:0008006" key="4">
    <source>
        <dbReference type="Google" id="ProtNLM"/>
    </source>
</evidence>
<name>A0ABV5QYF5_9ACTN</name>
<dbReference type="Proteomes" id="UP001589716">
    <property type="component" value="Unassembled WGS sequence"/>
</dbReference>
<evidence type="ECO:0000313" key="3">
    <source>
        <dbReference type="Proteomes" id="UP001589716"/>
    </source>
</evidence>
<feature type="compositionally biased region" description="Gly residues" evidence="1">
    <location>
        <begin position="12"/>
        <end position="35"/>
    </location>
</feature>
<organism evidence="2 3">
    <name type="scientific">Streptomyces roseoviridis</name>
    <dbReference type="NCBI Taxonomy" id="67361"/>
    <lineage>
        <taxon>Bacteria</taxon>
        <taxon>Bacillati</taxon>
        <taxon>Actinomycetota</taxon>
        <taxon>Actinomycetes</taxon>
        <taxon>Kitasatosporales</taxon>
        <taxon>Streptomycetaceae</taxon>
        <taxon>Streptomyces</taxon>
    </lineage>
</organism>
<proteinExistence type="predicted"/>
<accession>A0ABV5QYF5</accession>
<evidence type="ECO:0000313" key="2">
    <source>
        <dbReference type="EMBL" id="MFB9558555.1"/>
    </source>
</evidence>
<dbReference type="RefSeq" id="WP_345484481.1">
    <property type="nucleotide sequence ID" value="NZ_BAAAWU010000001.1"/>
</dbReference>
<comment type="caution">
    <text evidence="2">The sequence shown here is derived from an EMBL/GenBank/DDBJ whole genome shotgun (WGS) entry which is preliminary data.</text>
</comment>
<gene>
    <name evidence="2" type="ORF">ACFFTP_30785</name>
</gene>
<feature type="region of interest" description="Disordered" evidence="1">
    <location>
        <begin position="1"/>
        <end position="35"/>
    </location>
</feature>
<protein>
    <recommendedName>
        <fullName evidence="4">DUF1579 domain-containing protein</fullName>
    </recommendedName>
</protein>
<keyword evidence="3" id="KW-1185">Reference proteome</keyword>
<sequence length="190" mass="20402">MSDDGGNDGDGHGFGPGRGRGSGAGSGFGPGAGSGFGSGTGSGFGFLDGRWSVRSRRLADFLDPDSGWEEFDGHTTGRLFWDGRAHVDEIVFPSKGFRGLTLRLFEPETGEWTLNWSHSGTGRLDPPVRGRFDPDGTGEFFGDDAYAGRPVRVRFGWSGITADAARWEQAFAPAGTEAWVTNWVMDFSRV</sequence>
<evidence type="ECO:0000256" key="1">
    <source>
        <dbReference type="SAM" id="MobiDB-lite"/>
    </source>
</evidence>
<reference evidence="2 3" key="1">
    <citation type="submission" date="2024-09" db="EMBL/GenBank/DDBJ databases">
        <authorList>
            <person name="Sun Q."/>
            <person name="Mori K."/>
        </authorList>
    </citation>
    <scope>NUCLEOTIDE SEQUENCE [LARGE SCALE GENOMIC DNA]</scope>
    <source>
        <strain evidence="2 3">JCM 4414</strain>
    </source>
</reference>